<reference evidence="1 2" key="1">
    <citation type="submission" date="2016-10" db="EMBL/GenBank/DDBJ databases">
        <title>Draft genome sequences of four alkaliphilic bacteria belonging to the Anaerobacillus genus.</title>
        <authorList>
            <person name="Bassil N.M."/>
            <person name="Lloyd J.R."/>
        </authorList>
    </citation>
    <scope>NUCLEOTIDE SEQUENCE [LARGE SCALE GENOMIC DNA]</scope>
    <source>
        <strain evidence="1 2">DSM 15340</strain>
    </source>
</reference>
<evidence type="ECO:0000313" key="1">
    <source>
        <dbReference type="EMBL" id="OIJ09455.1"/>
    </source>
</evidence>
<dbReference type="Proteomes" id="UP000180098">
    <property type="component" value="Unassembled WGS sequence"/>
</dbReference>
<proteinExistence type="predicted"/>
<organism evidence="1 2">
    <name type="scientific">Anaerobacillus arseniciselenatis</name>
    <dbReference type="NCBI Taxonomy" id="85682"/>
    <lineage>
        <taxon>Bacteria</taxon>
        <taxon>Bacillati</taxon>
        <taxon>Bacillota</taxon>
        <taxon>Bacilli</taxon>
        <taxon>Bacillales</taxon>
        <taxon>Bacillaceae</taxon>
        <taxon>Anaerobacillus</taxon>
    </lineage>
</organism>
<accession>A0A1S2LD63</accession>
<gene>
    <name evidence="1" type="ORF">BKP35_16505</name>
</gene>
<dbReference type="OrthoDB" id="2561349at2"/>
<dbReference type="AlphaFoldDB" id="A0A1S2LD63"/>
<comment type="caution">
    <text evidence="1">The sequence shown here is derived from an EMBL/GenBank/DDBJ whole genome shotgun (WGS) entry which is preliminary data.</text>
</comment>
<sequence length="302" mass="35370">MSIWKTKQGTVPLLDDPTVEIEMFRWSRRPDLHLDIIQHRVQTGQISQLDLDLAVTLSNARFLTERQLRLLYSRAIKGHKLGTRLRVLQQNGWLEGWKLKSEDHETEYVWSVGIAAKNFLSYSLGMPDVPNPLHMASSITQQLFYPTLNEIRIQLLKRGLIEKEKFLFHPFLSNDLESPHAVFQLDTPAGKMDFIVERLNQGQNPLRFLKRKQSSYRKYFSNNGSLPKFFQDSDQSVLVWSISTEEGIDQIVSSYSNFEQEFMQLFLVGEFIDQFRHSWRVAKHLEGNQAEIQKFDMDFMKD</sequence>
<name>A0A1S2LD63_9BACI</name>
<dbReference type="RefSeq" id="WP_071314480.1">
    <property type="nucleotide sequence ID" value="NZ_MLQQ01000044.1"/>
</dbReference>
<dbReference type="EMBL" id="MLQQ01000044">
    <property type="protein sequence ID" value="OIJ09455.1"/>
    <property type="molecule type" value="Genomic_DNA"/>
</dbReference>
<keyword evidence="2" id="KW-1185">Reference proteome</keyword>
<evidence type="ECO:0000313" key="2">
    <source>
        <dbReference type="Proteomes" id="UP000180098"/>
    </source>
</evidence>
<protein>
    <submittedName>
        <fullName evidence="1">Uncharacterized protein</fullName>
    </submittedName>
</protein>